<dbReference type="EMBL" id="MU004237">
    <property type="protein sequence ID" value="KAF2667439.1"/>
    <property type="molecule type" value="Genomic_DNA"/>
</dbReference>
<gene>
    <name evidence="2" type="ORF">BT63DRAFT_292588</name>
</gene>
<name>A0A6A6U570_9PEZI</name>
<accession>A0A6A6U570</accession>
<feature type="compositionally biased region" description="Low complexity" evidence="1">
    <location>
        <begin position="121"/>
        <end position="145"/>
    </location>
</feature>
<organism evidence="2 3">
    <name type="scientific">Microthyrium microscopicum</name>
    <dbReference type="NCBI Taxonomy" id="703497"/>
    <lineage>
        <taxon>Eukaryota</taxon>
        <taxon>Fungi</taxon>
        <taxon>Dikarya</taxon>
        <taxon>Ascomycota</taxon>
        <taxon>Pezizomycotina</taxon>
        <taxon>Dothideomycetes</taxon>
        <taxon>Dothideomycetes incertae sedis</taxon>
        <taxon>Microthyriales</taxon>
        <taxon>Microthyriaceae</taxon>
        <taxon>Microthyrium</taxon>
    </lineage>
</organism>
<sequence length="228" mass="24416">MYCNAPVVCKYNSNPQRHSWQELFLPSLFILFLVPGCVYSRSFEFSTTFVNIKVTRSLNIIHSLLPNQQVHTLHKTHRKNEANNPPPRLRKHHNRNILPPWSPRPLLPLPIQSRRPSPHLSSSSSTSRASSPSTSCTSTSSTSGICCTSTRTSTGTAAASVSSSAASDTFVTATQTYMVSGKPYLSANGSALTSPTLAVYTPGANAANGRGVGWAGLFLATLGGAVLV</sequence>
<evidence type="ECO:0000313" key="3">
    <source>
        <dbReference type="Proteomes" id="UP000799302"/>
    </source>
</evidence>
<keyword evidence="3" id="KW-1185">Reference proteome</keyword>
<evidence type="ECO:0000313" key="2">
    <source>
        <dbReference type="EMBL" id="KAF2667439.1"/>
    </source>
</evidence>
<dbReference type="Proteomes" id="UP000799302">
    <property type="component" value="Unassembled WGS sequence"/>
</dbReference>
<dbReference type="AlphaFoldDB" id="A0A6A6U570"/>
<evidence type="ECO:0000256" key="1">
    <source>
        <dbReference type="SAM" id="MobiDB-lite"/>
    </source>
</evidence>
<protein>
    <submittedName>
        <fullName evidence="2">Uncharacterized protein</fullName>
    </submittedName>
</protein>
<reference evidence="2" key="1">
    <citation type="journal article" date="2020" name="Stud. Mycol.">
        <title>101 Dothideomycetes genomes: a test case for predicting lifestyles and emergence of pathogens.</title>
        <authorList>
            <person name="Haridas S."/>
            <person name="Albert R."/>
            <person name="Binder M."/>
            <person name="Bloem J."/>
            <person name="Labutti K."/>
            <person name="Salamov A."/>
            <person name="Andreopoulos B."/>
            <person name="Baker S."/>
            <person name="Barry K."/>
            <person name="Bills G."/>
            <person name="Bluhm B."/>
            <person name="Cannon C."/>
            <person name="Castanera R."/>
            <person name="Culley D."/>
            <person name="Daum C."/>
            <person name="Ezra D."/>
            <person name="Gonzalez J."/>
            <person name="Henrissat B."/>
            <person name="Kuo A."/>
            <person name="Liang C."/>
            <person name="Lipzen A."/>
            <person name="Lutzoni F."/>
            <person name="Magnuson J."/>
            <person name="Mondo S."/>
            <person name="Nolan M."/>
            <person name="Ohm R."/>
            <person name="Pangilinan J."/>
            <person name="Park H.-J."/>
            <person name="Ramirez L."/>
            <person name="Alfaro M."/>
            <person name="Sun H."/>
            <person name="Tritt A."/>
            <person name="Yoshinaga Y."/>
            <person name="Zwiers L.-H."/>
            <person name="Turgeon B."/>
            <person name="Goodwin S."/>
            <person name="Spatafora J."/>
            <person name="Crous P."/>
            <person name="Grigoriev I."/>
        </authorList>
    </citation>
    <scope>NUCLEOTIDE SEQUENCE</scope>
    <source>
        <strain evidence="2">CBS 115976</strain>
    </source>
</reference>
<proteinExistence type="predicted"/>
<feature type="region of interest" description="Disordered" evidence="1">
    <location>
        <begin position="72"/>
        <end position="145"/>
    </location>
</feature>